<proteinExistence type="predicted"/>
<dbReference type="KEGG" id="ahel:Q31a_59600"/>
<reference evidence="1 2" key="1">
    <citation type="submission" date="2019-02" db="EMBL/GenBank/DDBJ databases">
        <title>Deep-cultivation of Planctomycetes and their phenomic and genomic characterization uncovers novel biology.</title>
        <authorList>
            <person name="Wiegand S."/>
            <person name="Jogler M."/>
            <person name="Boedeker C."/>
            <person name="Pinto D."/>
            <person name="Vollmers J."/>
            <person name="Rivas-Marin E."/>
            <person name="Kohn T."/>
            <person name="Peeters S.H."/>
            <person name="Heuer A."/>
            <person name="Rast P."/>
            <person name="Oberbeckmann S."/>
            <person name="Bunk B."/>
            <person name="Jeske O."/>
            <person name="Meyerdierks A."/>
            <person name="Storesund J.E."/>
            <person name="Kallscheuer N."/>
            <person name="Luecker S."/>
            <person name="Lage O.M."/>
            <person name="Pohl T."/>
            <person name="Merkel B.J."/>
            <person name="Hornburger P."/>
            <person name="Mueller R.-W."/>
            <person name="Bruemmer F."/>
            <person name="Labrenz M."/>
            <person name="Spormann A.M."/>
            <person name="Op den Camp H."/>
            <person name="Overmann J."/>
            <person name="Amann R."/>
            <person name="Jetten M.S.M."/>
            <person name="Mascher T."/>
            <person name="Medema M.H."/>
            <person name="Devos D.P."/>
            <person name="Kaster A.-K."/>
            <person name="Ovreas L."/>
            <person name="Rohde M."/>
            <person name="Galperin M.Y."/>
            <person name="Jogler C."/>
        </authorList>
    </citation>
    <scope>NUCLEOTIDE SEQUENCE [LARGE SCALE GENOMIC DNA]</scope>
    <source>
        <strain evidence="1 2">Q31a</strain>
    </source>
</reference>
<name>A0A518GG94_9BACT</name>
<keyword evidence="2" id="KW-1185">Reference proteome</keyword>
<evidence type="ECO:0000313" key="1">
    <source>
        <dbReference type="EMBL" id="QDV27568.1"/>
    </source>
</evidence>
<accession>A0A518GG94</accession>
<protein>
    <submittedName>
        <fullName evidence="1">Uncharacterized protein</fullName>
    </submittedName>
</protein>
<dbReference type="AlphaFoldDB" id="A0A518GG94"/>
<organism evidence="1 2">
    <name type="scientific">Aureliella helgolandensis</name>
    <dbReference type="NCBI Taxonomy" id="2527968"/>
    <lineage>
        <taxon>Bacteria</taxon>
        <taxon>Pseudomonadati</taxon>
        <taxon>Planctomycetota</taxon>
        <taxon>Planctomycetia</taxon>
        <taxon>Pirellulales</taxon>
        <taxon>Pirellulaceae</taxon>
        <taxon>Aureliella</taxon>
    </lineage>
</organism>
<evidence type="ECO:0000313" key="2">
    <source>
        <dbReference type="Proteomes" id="UP000318017"/>
    </source>
</evidence>
<dbReference type="Proteomes" id="UP000318017">
    <property type="component" value="Chromosome"/>
</dbReference>
<dbReference type="OrthoDB" id="275059at2"/>
<dbReference type="EMBL" id="CP036298">
    <property type="protein sequence ID" value="QDV27568.1"/>
    <property type="molecule type" value="Genomic_DNA"/>
</dbReference>
<dbReference type="RefSeq" id="WP_145085159.1">
    <property type="nucleotide sequence ID" value="NZ_CP036298.1"/>
</dbReference>
<sequence>MEYAGPIDLNALVDLDSLAADGAGHYTFFAFPISTLDAHGLPSDPDAQRYIAAVQSAGVPIGIWLNSPVDDTGYAAVMHENISQLHDVVAGLTQFPDSYAADLCERLFRDAAAGGT</sequence>
<gene>
    <name evidence="1" type="ORF">Q31a_59600</name>
</gene>